<name>A0A2N3KJ62_9PROT</name>
<reference evidence="4 5" key="1">
    <citation type="submission" date="2017-09" db="EMBL/GenBank/DDBJ databases">
        <title>Biodiversity and function of Thalassospira species in the particle-attached aromatic-hydrocarbon-degrading consortia from the surface seawater of the South China Sea.</title>
        <authorList>
            <person name="Dong C."/>
            <person name="Liu R."/>
            <person name="Shao Z."/>
        </authorList>
    </citation>
    <scope>NUCLEOTIDE SEQUENCE [LARGE SCALE GENOMIC DNA]</scope>
    <source>
        <strain evidence="4 5">CSC1P2</strain>
    </source>
</reference>
<dbReference type="Gene3D" id="3.30.450.20">
    <property type="entry name" value="PAS domain"/>
    <property type="match status" value="1"/>
</dbReference>
<dbReference type="OrthoDB" id="4514964at2"/>
<keyword evidence="1 2" id="KW-0807">Transducer</keyword>
<dbReference type="Gene3D" id="1.10.287.950">
    <property type="entry name" value="Methyl-accepting chemotaxis protein"/>
    <property type="match status" value="1"/>
</dbReference>
<dbReference type="InterPro" id="IPR035965">
    <property type="entry name" value="PAS-like_dom_sf"/>
</dbReference>
<dbReference type="SMART" id="SM00283">
    <property type="entry name" value="MA"/>
    <property type="match status" value="1"/>
</dbReference>
<evidence type="ECO:0000259" key="3">
    <source>
        <dbReference type="PROSITE" id="PS50111"/>
    </source>
</evidence>
<evidence type="ECO:0000313" key="5">
    <source>
        <dbReference type="Proteomes" id="UP000233597"/>
    </source>
</evidence>
<dbReference type="GO" id="GO:0007165">
    <property type="term" value="P:signal transduction"/>
    <property type="evidence" value="ECO:0007669"/>
    <property type="project" value="UniProtKB-KW"/>
</dbReference>
<dbReference type="PROSITE" id="PS50111">
    <property type="entry name" value="CHEMOTAXIS_TRANSDUC_2"/>
    <property type="match status" value="1"/>
</dbReference>
<dbReference type="InterPro" id="IPR004089">
    <property type="entry name" value="MCPsignal_dom"/>
</dbReference>
<sequence>MFYSPISPIPPPGWKVLCRQFSFPFDIAMKIPRHSFAGTPISTLDAKSRQGFQRGCIHAASHKSWRARISQGGIIMFLSKRNQIAENQAALSQAQAQQQEEALLYKHILNAIPSRLLACDLDGNVRYMSYGFGELIYSGRGEAAASAKGKHINDLHRVLGQDKFRNLGRSLSRLPLEYRIRIDNDTILVAITVMKNDDGTPNGFALSADIITDEVTLGKSCVELSGEVSNSAVALKKLSGELTQTSATSADLAGSVRGAADNTAVTAQRVASASEEMTQSINEISSQIDRLTEIANRAVKEMDHTGSVMNQLSEAVDEIGSVVKIIQDIASQTNLLALNATIEAARAGDAGKGFAVVANEVKTLATQTARSTQEITDRISAIRDNTSRVVNELGDTRTVIEENEEIAGNLGAVVEQQRSASQEITVNIQEVANGVQMISRDLGNLDDLADQASDQANRLAAFSNDLSGHSDTLYSQVKGLLKNAE</sequence>
<dbReference type="PANTHER" id="PTHR32089">
    <property type="entry name" value="METHYL-ACCEPTING CHEMOTAXIS PROTEIN MCPB"/>
    <property type="match status" value="1"/>
</dbReference>
<dbReference type="AlphaFoldDB" id="A0A2N3KJ62"/>
<dbReference type="CDD" id="cd11386">
    <property type="entry name" value="MCP_signal"/>
    <property type="match status" value="1"/>
</dbReference>
<dbReference type="Pfam" id="PF00015">
    <property type="entry name" value="MCPsignal"/>
    <property type="match status" value="1"/>
</dbReference>
<accession>A0A2N3KJ62</accession>
<proteinExistence type="predicted"/>
<dbReference type="SUPFAM" id="SSF58104">
    <property type="entry name" value="Methyl-accepting chemotaxis protein (MCP) signaling domain"/>
    <property type="match status" value="1"/>
</dbReference>
<organism evidence="4 5">
    <name type="scientific">Thalassospira marina</name>
    <dbReference type="NCBI Taxonomy" id="2048283"/>
    <lineage>
        <taxon>Bacteria</taxon>
        <taxon>Pseudomonadati</taxon>
        <taxon>Pseudomonadota</taxon>
        <taxon>Alphaproteobacteria</taxon>
        <taxon>Rhodospirillales</taxon>
        <taxon>Thalassospiraceae</taxon>
        <taxon>Thalassospira</taxon>
    </lineage>
</organism>
<dbReference type="PANTHER" id="PTHR32089:SF112">
    <property type="entry name" value="LYSOZYME-LIKE PROTEIN-RELATED"/>
    <property type="match status" value="1"/>
</dbReference>
<dbReference type="EMBL" id="NWTK01000016">
    <property type="protein sequence ID" value="PKR50578.1"/>
    <property type="molecule type" value="Genomic_DNA"/>
</dbReference>
<protein>
    <recommendedName>
        <fullName evidence="3">Methyl-accepting transducer domain-containing protein</fullName>
    </recommendedName>
</protein>
<evidence type="ECO:0000256" key="1">
    <source>
        <dbReference type="ARBA" id="ARBA00023224"/>
    </source>
</evidence>
<comment type="caution">
    <text evidence="4">The sequence shown here is derived from an EMBL/GenBank/DDBJ whole genome shotgun (WGS) entry which is preliminary data.</text>
</comment>
<dbReference type="GO" id="GO:0016020">
    <property type="term" value="C:membrane"/>
    <property type="evidence" value="ECO:0007669"/>
    <property type="project" value="InterPro"/>
</dbReference>
<gene>
    <name evidence="4" type="ORF">COO20_20775</name>
</gene>
<evidence type="ECO:0000313" key="4">
    <source>
        <dbReference type="EMBL" id="PKR50578.1"/>
    </source>
</evidence>
<dbReference type="SUPFAM" id="SSF55785">
    <property type="entry name" value="PYP-like sensor domain (PAS domain)"/>
    <property type="match status" value="1"/>
</dbReference>
<feature type="domain" description="Methyl-accepting transducer" evidence="3">
    <location>
        <begin position="213"/>
        <end position="467"/>
    </location>
</feature>
<dbReference type="Proteomes" id="UP000233597">
    <property type="component" value="Unassembled WGS sequence"/>
</dbReference>
<evidence type="ECO:0000256" key="2">
    <source>
        <dbReference type="PROSITE-ProRule" id="PRU00284"/>
    </source>
</evidence>